<evidence type="ECO:0000313" key="1">
    <source>
        <dbReference type="EMBL" id="KAL2742652.1"/>
    </source>
</evidence>
<sequence length="226" mass="25880">MSSSDDVNDVCTVTLCHIEKIMDLQKITQCIISVETIQNFKIHKQTIETAEMNTNFSSKRHPPRRKCLHYYLLHKKAPPTVSITSNNMSISATAHGCKLLPMTVVQLRHGKLIHNSRVLIDSSSQLHFITKNGQAAEFSTVPTLMLSRQNWLRNHPFLDIIKCTDSEKSKILTRKDLFRKVVKEAEDFSQGNEMSGYFGLCFLSRITLFKDRTVILNRVPLPHSHF</sequence>
<protein>
    <submittedName>
        <fullName evidence="1">Uncharacterized protein</fullName>
    </submittedName>
</protein>
<evidence type="ECO:0000313" key="2">
    <source>
        <dbReference type="Proteomes" id="UP001607303"/>
    </source>
</evidence>
<comment type="caution">
    <text evidence="1">The sequence shown here is derived from an EMBL/GenBank/DDBJ whole genome shotgun (WGS) entry which is preliminary data.</text>
</comment>
<accession>A0ABD2CC79</accession>
<reference evidence="1 2" key="1">
    <citation type="journal article" date="2024" name="Ann. Entomol. Soc. Am.">
        <title>Genomic analyses of the southern and eastern yellowjacket wasps (Hymenoptera: Vespidae) reveal evolutionary signatures of social life.</title>
        <authorList>
            <person name="Catto M.A."/>
            <person name="Caine P.B."/>
            <person name="Orr S.E."/>
            <person name="Hunt B.G."/>
            <person name="Goodisman M.A.D."/>
        </authorList>
    </citation>
    <scope>NUCLEOTIDE SEQUENCE [LARGE SCALE GENOMIC DNA]</scope>
    <source>
        <strain evidence="1">232</strain>
        <tissue evidence="1">Head and thorax</tissue>
    </source>
</reference>
<proteinExistence type="predicted"/>
<dbReference type="Proteomes" id="UP001607303">
    <property type="component" value="Unassembled WGS sequence"/>
</dbReference>
<dbReference type="EMBL" id="JAYRBN010000056">
    <property type="protein sequence ID" value="KAL2742652.1"/>
    <property type="molecule type" value="Genomic_DNA"/>
</dbReference>
<name>A0ABD2CC79_VESMC</name>
<keyword evidence="2" id="KW-1185">Reference proteome</keyword>
<gene>
    <name evidence="1" type="ORF">V1477_008141</name>
</gene>
<dbReference type="AlphaFoldDB" id="A0ABD2CC79"/>
<organism evidence="1 2">
    <name type="scientific">Vespula maculifrons</name>
    <name type="common">Eastern yellow jacket</name>
    <name type="synonym">Wasp</name>
    <dbReference type="NCBI Taxonomy" id="7453"/>
    <lineage>
        <taxon>Eukaryota</taxon>
        <taxon>Metazoa</taxon>
        <taxon>Ecdysozoa</taxon>
        <taxon>Arthropoda</taxon>
        <taxon>Hexapoda</taxon>
        <taxon>Insecta</taxon>
        <taxon>Pterygota</taxon>
        <taxon>Neoptera</taxon>
        <taxon>Endopterygota</taxon>
        <taxon>Hymenoptera</taxon>
        <taxon>Apocrita</taxon>
        <taxon>Aculeata</taxon>
        <taxon>Vespoidea</taxon>
        <taxon>Vespidae</taxon>
        <taxon>Vespinae</taxon>
        <taxon>Vespula</taxon>
    </lineage>
</organism>